<evidence type="ECO:0000256" key="2">
    <source>
        <dbReference type="ARBA" id="ARBA00009557"/>
    </source>
</evidence>
<dbReference type="EMBL" id="AWGJ01000002">
    <property type="protein sequence ID" value="ODN83326.1"/>
    <property type="molecule type" value="Genomic_DNA"/>
</dbReference>
<dbReference type="GO" id="GO:0003785">
    <property type="term" value="F:actin monomer binding"/>
    <property type="evidence" value="ECO:0007669"/>
    <property type="project" value="TreeGrafter"/>
</dbReference>
<dbReference type="PANTHER" id="PTHR13759:SF1">
    <property type="entry name" value="TWINFILIN"/>
    <property type="match status" value="1"/>
</dbReference>
<dbReference type="GO" id="GO:0030042">
    <property type="term" value="P:actin filament depolymerization"/>
    <property type="evidence" value="ECO:0007669"/>
    <property type="project" value="TreeGrafter"/>
</dbReference>
<keyword evidence="4" id="KW-0677">Repeat</keyword>
<keyword evidence="5" id="KW-0009">Actin-binding</keyword>
<dbReference type="InterPro" id="IPR002108">
    <property type="entry name" value="ADF-H"/>
</dbReference>
<evidence type="ECO:0000256" key="6">
    <source>
        <dbReference type="ARBA" id="ARBA00023212"/>
    </source>
</evidence>
<evidence type="ECO:0000259" key="9">
    <source>
        <dbReference type="PROSITE" id="PS51263"/>
    </source>
</evidence>
<keyword evidence="6" id="KW-0206">Cytoskeleton</keyword>
<evidence type="ECO:0000256" key="8">
    <source>
        <dbReference type="SAM" id="MobiDB-lite"/>
    </source>
</evidence>
<evidence type="ECO:0000256" key="4">
    <source>
        <dbReference type="ARBA" id="ARBA00022737"/>
    </source>
</evidence>
<feature type="domain" description="ADF-H" evidence="9">
    <location>
        <begin position="6"/>
        <end position="141"/>
    </location>
</feature>
<keyword evidence="11" id="KW-1185">Reference proteome</keyword>
<dbReference type="CDD" id="cd11285">
    <property type="entry name" value="ADF_Twf-N_like"/>
    <property type="match status" value="1"/>
</dbReference>
<dbReference type="SUPFAM" id="SSF55753">
    <property type="entry name" value="Actin depolymerizing proteins"/>
    <property type="match status" value="2"/>
</dbReference>
<gene>
    <name evidence="10" type="ORF">L202_01487</name>
</gene>
<evidence type="ECO:0000256" key="5">
    <source>
        <dbReference type="ARBA" id="ARBA00023203"/>
    </source>
</evidence>
<dbReference type="RefSeq" id="XP_018997326.1">
    <property type="nucleotide sequence ID" value="XM_019134899.1"/>
</dbReference>
<keyword evidence="3" id="KW-0963">Cytoplasm</keyword>
<evidence type="ECO:0000256" key="1">
    <source>
        <dbReference type="ARBA" id="ARBA00004245"/>
    </source>
</evidence>
<dbReference type="InterPro" id="IPR029006">
    <property type="entry name" value="ADF-H/Gelsolin-like_dom_sf"/>
</dbReference>
<reference evidence="10 11" key="1">
    <citation type="submission" date="2016-06" db="EMBL/GenBank/DDBJ databases">
        <title>Evolution of pathogenesis and genome organization in the Tremellales.</title>
        <authorList>
            <person name="Cuomo C."/>
            <person name="Litvintseva A."/>
            <person name="Heitman J."/>
            <person name="Chen Y."/>
            <person name="Sun S."/>
            <person name="Springer D."/>
            <person name="Dromer F."/>
            <person name="Young S."/>
            <person name="Zeng Q."/>
            <person name="Chapman S."/>
            <person name="Gujja S."/>
            <person name="Saif S."/>
            <person name="Birren B."/>
        </authorList>
    </citation>
    <scope>NUCLEOTIDE SEQUENCE [LARGE SCALE GENOMIC DNA]</scope>
    <source>
        <strain evidence="10 11">CBS 6039</strain>
    </source>
</reference>
<dbReference type="GeneID" id="30152796"/>
<proteinExistence type="inferred from homology"/>
<comment type="caution">
    <text evidence="10">The sequence shown here is derived from an EMBL/GenBank/DDBJ whole genome shotgun (WGS) entry which is preliminary data.</text>
</comment>
<comment type="subunit">
    <text evidence="7">Interacts with G-actin; ADP-actin form.</text>
</comment>
<comment type="similarity">
    <text evidence="2">Belongs to the actin-binding proteins ADF family. Twinfilin subfamily.</text>
</comment>
<feature type="compositionally biased region" description="Polar residues" evidence="8">
    <location>
        <begin position="452"/>
        <end position="472"/>
    </location>
</feature>
<dbReference type="AlphaFoldDB" id="A0A1E3I664"/>
<dbReference type="InterPro" id="IPR028458">
    <property type="entry name" value="Twinfilin"/>
</dbReference>
<evidence type="ECO:0000256" key="7">
    <source>
        <dbReference type="ARBA" id="ARBA00038532"/>
    </source>
</evidence>
<dbReference type="OrthoDB" id="10006997at2759"/>
<dbReference type="Pfam" id="PF00241">
    <property type="entry name" value="Cofilin_ADF"/>
    <property type="match status" value="2"/>
</dbReference>
<dbReference type="GO" id="GO:0051016">
    <property type="term" value="P:barbed-end actin filament capping"/>
    <property type="evidence" value="ECO:0007669"/>
    <property type="project" value="TreeGrafter"/>
</dbReference>
<feature type="compositionally biased region" description="Polar residues" evidence="8">
    <location>
        <begin position="375"/>
        <end position="413"/>
    </location>
</feature>
<dbReference type="SMART" id="SM00102">
    <property type="entry name" value="ADF"/>
    <property type="match status" value="1"/>
</dbReference>
<dbReference type="PROSITE" id="PS51263">
    <property type="entry name" value="ADF_H"/>
    <property type="match status" value="1"/>
</dbReference>
<name>A0A1E3I664_9TREE</name>
<dbReference type="Proteomes" id="UP000094065">
    <property type="component" value="Unassembled WGS sequence"/>
</dbReference>
<dbReference type="GO" id="GO:0005884">
    <property type="term" value="C:actin filament"/>
    <property type="evidence" value="ECO:0007669"/>
    <property type="project" value="TreeGrafter"/>
</dbReference>
<dbReference type="STRING" id="1295533.A0A1E3I664"/>
<sequence>MSAPSGIKVPDTIHQSFSNALANPDTVRAIVFTIEGESFKQHATVQPKGSHKDDIALVPATLPNLKTPASFAYRLDSKDAGRYEWLMVTYVPDDAGVRAKMLQASSRSGLMKALGANNFKHDWFATSVNDLTSQGIHSHLVHITSPPPLSAAEKTLAEIREAEAVEAKREALDPEAAARRKKAIVGLGGLMSWGEGVGEALQKVSQRSAQGWIVTLEIPASNTSAISLLRSEACAPSEVASKLPPKSPCYIFYSHPTPATQASPFPAKPSTKAASARNTFQGSQGGLRPVNSSTVAPSAEDDEKKEGEESDQISASPVQEVTEEAPSKGRVIFVYCCPSGSPVKYRMVYSTSVRSVRQDAIDKANVDIVSKLETSDPSELTESYLKSSLPSNKPTHSSSLPNPATASSNTTSAPFGGPARAGGNSGHAFGAPAPPGMFGQPRPIRPTGPIRSATTASQIPLPSSNPSTPTVESQDEDSQESIRKAFDAFGPRVGAGGGGGFARPRPAGRR</sequence>
<organism evidence="10 11">
    <name type="scientific">Cryptococcus amylolentus CBS 6039</name>
    <dbReference type="NCBI Taxonomy" id="1295533"/>
    <lineage>
        <taxon>Eukaryota</taxon>
        <taxon>Fungi</taxon>
        <taxon>Dikarya</taxon>
        <taxon>Basidiomycota</taxon>
        <taxon>Agaricomycotina</taxon>
        <taxon>Tremellomycetes</taxon>
        <taxon>Tremellales</taxon>
        <taxon>Cryptococcaceae</taxon>
        <taxon>Cryptococcus</taxon>
    </lineage>
</organism>
<feature type="region of interest" description="Disordered" evidence="8">
    <location>
        <begin position="261"/>
        <end position="323"/>
    </location>
</feature>
<comment type="subcellular location">
    <subcellularLocation>
        <location evidence="1">Cytoplasm</location>
        <location evidence="1">Cytoskeleton</location>
    </subcellularLocation>
</comment>
<evidence type="ECO:0000313" key="11">
    <source>
        <dbReference type="Proteomes" id="UP000094065"/>
    </source>
</evidence>
<feature type="compositionally biased region" description="Polar residues" evidence="8">
    <location>
        <begin position="272"/>
        <end position="282"/>
    </location>
</feature>
<dbReference type="GO" id="GO:0051015">
    <property type="term" value="F:actin filament binding"/>
    <property type="evidence" value="ECO:0007669"/>
    <property type="project" value="TreeGrafter"/>
</dbReference>
<dbReference type="PANTHER" id="PTHR13759">
    <property type="entry name" value="TWINFILIN"/>
    <property type="match status" value="1"/>
</dbReference>
<evidence type="ECO:0000313" key="10">
    <source>
        <dbReference type="EMBL" id="ODN83326.1"/>
    </source>
</evidence>
<dbReference type="Gene3D" id="3.40.20.10">
    <property type="entry name" value="Severin"/>
    <property type="match status" value="2"/>
</dbReference>
<dbReference type="GO" id="GO:0005737">
    <property type="term" value="C:cytoplasm"/>
    <property type="evidence" value="ECO:0007669"/>
    <property type="project" value="TreeGrafter"/>
</dbReference>
<protein>
    <recommendedName>
        <fullName evidence="9">ADF-H domain-containing protein</fullName>
    </recommendedName>
</protein>
<feature type="region of interest" description="Disordered" evidence="8">
    <location>
        <begin position="374"/>
        <end position="510"/>
    </location>
</feature>
<evidence type="ECO:0000256" key="3">
    <source>
        <dbReference type="ARBA" id="ARBA00022490"/>
    </source>
</evidence>
<accession>A0A1E3I664</accession>